<evidence type="ECO:0000313" key="2">
    <source>
        <dbReference type="Proteomes" id="UP000014605"/>
    </source>
</evidence>
<evidence type="ECO:0000313" key="1">
    <source>
        <dbReference type="EMBL" id="EPF47284.1"/>
    </source>
</evidence>
<dbReference type="EMBL" id="ATFC01000007">
    <property type="protein sequence ID" value="EPF47284.1"/>
    <property type="molecule type" value="Genomic_DNA"/>
</dbReference>
<keyword evidence="2" id="KW-1185">Reference proteome</keyword>
<name>S3MDZ3_9SPIR</name>
<dbReference type="HOGENOM" id="CLU_522430_0_0_12"/>
<protein>
    <recommendedName>
        <fullName evidence="3">DUF4209 domain-containing protein</fullName>
    </recommendedName>
</protein>
<gene>
    <name evidence="1" type="ORF">HMPREF1222_01108</name>
</gene>
<dbReference type="RefSeq" id="WP_016518561.1">
    <property type="nucleotide sequence ID" value="NZ_KE332512.1"/>
</dbReference>
<accession>S3MDZ3</accession>
<reference evidence="1 2" key="1">
    <citation type="submission" date="2013-04" db="EMBL/GenBank/DDBJ databases">
        <title>The Genome Sequence of Treponema vincentii F0403.</title>
        <authorList>
            <consortium name="The Broad Institute Genomics Platform"/>
            <person name="Earl A."/>
            <person name="Ward D."/>
            <person name="Feldgarden M."/>
            <person name="Gevers D."/>
            <person name="Leonetti C."/>
            <person name="Izard J."/>
            <person name="Walker B."/>
            <person name="Young S."/>
            <person name="Zeng Q."/>
            <person name="Gargeya S."/>
            <person name="Fitzgerald M."/>
            <person name="Haas B."/>
            <person name="Abouelleil A."/>
            <person name="Allen A.W."/>
            <person name="Alvarado L."/>
            <person name="Arachchi H.M."/>
            <person name="Berlin A.M."/>
            <person name="Chapman S.B."/>
            <person name="Gainer-Dewar J."/>
            <person name="Goldberg J."/>
            <person name="Griggs A."/>
            <person name="Gujja S."/>
            <person name="Hansen M."/>
            <person name="Howarth C."/>
            <person name="Imamovic A."/>
            <person name="Ireland A."/>
            <person name="Larimer J."/>
            <person name="McCowan C."/>
            <person name="Murphy C."/>
            <person name="Pearson M."/>
            <person name="Poon T.W."/>
            <person name="Priest M."/>
            <person name="Roberts A."/>
            <person name="Saif S."/>
            <person name="Shea T."/>
            <person name="Sisk P."/>
            <person name="Sykes S."/>
            <person name="Wortman J."/>
            <person name="Nusbaum C."/>
            <person name="Birren B."/>
        </authorList>
    </citation>
    <scope>NUCLEOTIDE SEQUENCE [LARGE SCALE GENOMIC DNA]</scope>
    <source>
        <strain evidence="1 2">F0403</strain>
    </source>
</reference>
<sequence length="464" mass="55903">MNKDDFIEECKNIKKHDYRKFSSYSLLAKNFLKDKINVNVYHDSFDLVRQEICNITEDDSFPNTEHNFYEYFCKNYLNINQLPARVFIEDYEAAIEDLNICNENITSCKNELDRLEKIKKEKRYLDGKENYQQNRMKFYIDVYSQKKEALITFLTQKIMFGAHYAERDGELIYKYNKVKKLTKGDIDTVNEVTNKFLNLGIPNLDEMIDIYYNDFERFKDIILEYCKTEKIENKIRCHVDANHILNKKKHLFEKILKVYENKDYFVFSNLVPLFIEGLFEDMCIELKAEKKDLYAQSLNFKLTYIRNHIYAFLEYEYFAFSFPVLRNKIAHGDLNTNETIYLSNMLILDLLSVTRFFVETPWLPYIENREKIRMFSKEKIENFYKDYIKDPTILDIEIDTMYEEHKLLEELKTSIKSTAFLDFLEDSNNLEINNINKILGRFKKDDFECNRVSKLLKKYQKSLR</sequence>
<dbReference type="PATRIC" id="fig|1125702.3.peg.1148"/>
<comment type="caution">
    <text evidence="1">The sequence shown here is derived from an EMBL/GenBank/DDBJ whole genome shotgun (WGS) entry which is preliminary data.</text>
</comment>
<dbReference type="GeneID" id="301461283"/>
<proteinExistence type="predicted"/>
<organism evidence="1 2">
    <name type="scientific">Treponema vincentii F0403</name>
    <dbReference type="NCBI Taxonomy" id="1125702"/>
    <lineage>
        <taxon>Bacteria</taxon>
        <taxon>Pseudomonadati</taxon>
        <taxon>Spirochaetota</taxon>
        <taxon>Spirochaetia</taxon>
        <taxon>Spirochaetales</taxon>
        <taxon>Treponemataceae</taxon>
        <taxon>Treponema</taxon>
    </lineage>
</organism>
<evidence type="ECO:0008006" key="3">
    <source>
        <dbReference type="Google" id="ProtNLM"/>
    </source>
</evidence>
<dbReference type="AlphaFoldDB" id="S3MDZ3"/>
<dbReference type="Proteomes" id="UP000014605">
    <property type="component" value="Unassembled WGS sequence"/>
</dbReference>